<dbReference type="FunFam" id="3.80.10.10:FF:000403">
    <property type="entry name" value="Receptor-like protein 2"/>
    <property type="match status" value="1"/>
</dbReference>
<proteinExistence type="inferred from homology"/>
<dbReference type="Pfam" id="PF08263">
    <property type="entry name" value="LRRNT_2"/>
    <property type="match status" value="1"/>
</dbReference>
<dbReference type="PANTHER" id="PTHR48053:SF126">
    <property type="entry name" value="MDIS1-INTERACTING RECEPTOR LIKE KINASE 2-LIKE ISOFORM X1"/>
    <property type="match status" value="1"/>
</dbReference>
<evidence type="ECO:0000256" key="13">
    <source>
        <dbReference type="ARBA" id="ARBA00022840"/>
    </source>
</evidence>
<keyword evidence="13" id="KW-0067">ATP-binding</keyword>
<keyword evidence="10" id="KW-0677">Repeat</keyword>
<comment type="similarity">
    <text evidence="2">Belongs to the RLP family.</text>
</comment>
<keyword evidence="15" id="KW-0472">Membrane</keyword>
<reference evidence="22" key="2">
    <citation type="submission" date="2021-02" db="EMBL/GenBank/DDBJ databases">
        <authorList>
            <person name="Kimball J.A."/>
            <person name="Haas M.W."/>
            <person name="Macchietto M."/>
            <person name="Kono T."/>
            <person name="Duquette J."/>
            <person name="Shao M."/>
        </authorList>
    </citation>
    <scope>NUCLEOTIDE SEQUENCE</scope>
    <source>
        <tissue evidence="22">Fresh leaf tissue</tissue>
    </source>
</reference>
<dbReference type="PANTHER" id="PTHR48053">
    <property type="entry name" value="LEUCINE RICH REPEAT FAMILY PROTEIN, EXPRESSED"/>
    <property type="match status" value="1"/>
</dbReference>
<dbReference type="InterPro" id="IPR013210">
    <property type="entry name" value="LRR_N_plant-typ"/>
</dbReference>
<evidence type="ECO:0000256" key="9">
    <source>
        <dbReference type="ARBA" id="ARBA00022729"/>
    </source>
</evidence>
<evidence type="ECO:0000259" key="21">
    <source>
        <dbReference type="Pfam" id="PF23598"/>
    </source>
</evidence>
<keyword evidence="4" id="KW-1003">Cell membrane</keyword>
<evidence type="ECO:0000256" key="6">
    <source>
        <dbReference type="ARBA" id="ARBA00022614"/>
    </source>
</evidence>
<evidence type="ECO:0000256" key="5">
    <source>
        <dbReference type="ARBA" id="ARBA00022527"/>
    </source>
</evidence>
<dbReference type="EC" id="2.7.11.1" evidence="3"/>
<comment type="caution">
    <text evidence="22">The sequence shown here is derived from an EMBL/GenBank/DDBJ whole genome shotgun (WGS) entry which is preliminary data.</text>
</comment>
<dbReference type="InterPro" id="IPR051716">
    <property type="entry name" value="Plant_RL_S/T_kinase"/>
</dbReference>
<dbReference type="InterPro" id="IPR003591">
    <property type="entry name" value="Leu-rich_rpt_typical-subtyp"/>
</dbReference>
<keyword evidence="17" id="KW-0325">Glycoprotein</keyword>
<dbReference type="EMBL" id="JAAALK010000287">
    <property type="protein sequence ID" value="KAG8058144.1"/>
    <property type="molecule type" value="Genomic_DNA"/>
</dbReference>
<evidence type="ECO:0000256" key="16">
    <source>
        <dbReference type="ARBA" id="ARBA00023170"/>
    </source>
</evidence>
<dbReference type="GO" id="GO:0005524">
    <property type="term" value="F:ATP binding"/>
    <property type="evidence" value="ECO:0007669"/>
    <property type="project" value="UniProtKB-KW"/>
</dbReference>
<dbReference type="Pfam" id="PF23598">
    <property type="entry name" value="LRR_14"/>
    <property type="match status" value="1"/>
</dbReference>
<protein>
    <recommendedName>
        <fullName evidence="3">non-specific serine/threonine protein kinase</fullName>
        <ecNumber evidence="3">2.7.11.1</ecNumber>
    </recommendedName>
</protein>
<evidence type="ECO:0000256" key="2">
    <source>
        <dbReference type="ARBA" id="ARBA00009592"/>
    </source>
</evidence>
<evidence type="ECO:0000256" key="14">
    <source>
        <dbReference type="ARBA" id="ARBA00022989"/>
    </source>
</evidence>
<evidence type="ECO:0000256" key="11">
    <source>
        <dbReference type="ARBA" id="ARBA00022741"/>
    </source>
</evidence>
<keyword evidence="6" id="KW-0433">Leucine-rich repeat</keyword>
<comment type="catalytic activity">
    <reaction evidence="19">
        <text>L-seryl-[protein] + ATP = O-phospho-L-seryl-[protein] + ADP + H(+)</text>
        <dbReference type="Rhea" id="RHEA:17989"/>
        <dbReference type="Rhea" id="RHEA-COMP:9863"/>
        <dbReference type="Rhea" id="RHEA-COMP:11604"/>
        <dbReference type="ChEBI" id="CHEBI:15378"/>
        <dbReference type="ChEBI" id="CHEBI:29999"/>
        <dbReference type="ChEBI" id="CHEBI:30616"/>
        <dbReference type="ChEBI" id="CHEBI:83421"/>
        <dbReference type="ChEBI" id="CHEBI:456216"/>
        <dbReference type="EC" id="2.7.11.1"/>
    </reaction>
</comment>
<accession>A0A8J5VVL4</accession>
<evidence type="ECO:0000256" key="19">
    <source>
        <dbReference type="ARBA" id="ARBA00048679"/>
    </source>
</evidence>
<keyword evidence="9" id="KW-0732">Signal</keyword>
<dbReference type="SMART" id="SM00369">
    <property type="entry name" value="LRR_TYP"/>
    <property type="match status" value="9"/>
</dbReference>
<dbReference type="GO" id="GO:0004674">
    <property type="term" value="F:protein serine/threonine kinase activity"/>
    <property type="evidence" value="ECO:0007669"/>
    <property type="project" value="UniProtKB-KW"/>
</dbReference>
<evidence type="ECO:0000256" key="7">
    <source>
        <dbReference type="ARBA" id="ARBA00022679"/>
    </source>
</evidence>
<evidence type="ECO:0000256" key="10">
    <source>
        <dbReference type="ARBA" id="ARBA00022737"/>
    </source>
</evidence>
<evidence type="ECO:0000256" key="17">
    <source>
        <dbReference type="ARBA" id="ARBA00023180"/>
    </source>
</evidence>
<evidence type="ECO:0000259" key="20">
    <source>
        <dbReference type="Pfam" id="PF08263"/>
    </source>
</evidence>
<dbReference type="FunFam" id="3.80.10.10:FF:000213">
    <property type="entry name" value="Tyrosine-sulfated glycopeptide receptor 1"/>
    <property type="match status" value="1"/>
</dbReference>
<dbReference type="InterPro" id="IPR001611">
    <property type="entry name" value="Leu-rich_rpt"/>
</dbReference>
<dbReference type="InterPro" id="IPR055414">
    <property type="entry name" value="LRR_R13L4/SHOC2-like"/>
</dbReference>
<evidence type="ECO:0000256" key="15">
    <source>
        <dbReference type="ARBA" id="ARBA00023136"/>
    </source>
</evidence>
<organism evidence="22 23">
    <name type="scientific">Zizania palustris</name>
    <name type="common">Northern wild rice</name>
    <dbReference type="NCBI Taxonomy" id="103762"/>
    <lineage>
        <taxon>Eukaryota</taxon>
        <taxon>Viridiplantae</taxon>
        <taxon>Streptophyta</taxon>
        <taxon>Embryophyta</taxon>
        <taxon>Tracheophyta</taxon>
        <taxon>Spermatophyta</taxon>
        <taxon>Magnoliopsida</taxon>
        <taxon>Liliopsida</taxon>
        <taxon>Poales</taxon>
        <taxon>Poaceae</taxon>
        <taxon>BOP clade</taxon>
        <taxon>Oryzoideae</taxon>
        <taxon>Oryzeae</taxon>
        <taxon>Zizaniinae</taxon>
        <taxon>Zizania</taxon>
    </lineage>
</organism>
<sequence length="717" mass="78448">MQKLHSDKRQSNKLPIPSIGVALVLLLNFASTTSSCTEQERSSLLRFLSELSRDGGLATSWQDSTDCCQWEGITCSQDRTVTDVSLTSRSIQGQISPSLGSLTGLLRLNLSHNLLSGALPQELMSSSSIIVIDVSFNRLNGDLHELPSSTPARPLQVLNISSNLFTGQFPSSIWGVMKNLVALNASNNSFTGHIPSNFCTNSPSFAVLELSYNQFSGSIPTGLGNCSMLRVLMAGHNNLSGTLPDELFNATALEHLSFADNNLQGTLEGENVVKLSKLATLDLGDNNFSCEIPHSICQLKRLKELHLNNNKMYGSVPSTLANCTSLIIVDLKSNNFSGDLTNVNFSNLPNLKTLDLLRNNFSGKFPESIYSCSSLTALRLSSNKFHGQLSKGLGNMKSLSFLSLTDNSFTNIANALQILRSSNNLTTLLMGHNFLNERMPDDDSINGFENLQVLSLSGCWLSGKIPRWLPKLSSLEMLFLQSNQLTGPIPDWISSLHFLFYLDISNNSLMGEIPTALVQMPMLTSEKVAAQWDHRAFDLPIYRYLSFQYRMVSAFPKVLNLGNNELTGLIPPEIGQLKALLSLNLSFNELSGDIPQSICNLTDLLLLDLSSNKLTGTIPSSLNNLKFMSQFNISYNDLEGTVPDGGQISTFLSTSFDGNPRLCGPMLARHCGSAETPIVSTKQTNDKDVSPLAFMIPFGAFFGLGVLYDQIVLSRFF</sequence>
<evidence type="ECO:0000313" key="23">
    <source>
        <dbReference type="Proteomes" id="UP000729402"/>
    </source>
</evidence>
<evidence type="ECO:0000313" key="22">
    <source>
        <dbReference type="EMBL" id="KAG8058144.1"/>
    </source>
</evidence>
<keyword evidence="16" id="KW-0675">Receptor</keyword>
<comment type="catalytic activity">
    <reaction evidence="18">
        <text>L-threonyl-[protein] + ATP = O-phospho-L-threonyl-[protein] + ADP + H(+)</text>
        <dbReference type="Rhea" id="RHEA:46608"/>
        <dbReference type="Rhea" id="RHEA-COMP:11060"/>
        <dbReference type="Rhea" id="RHEA-COMP:11605"/>
        <dbReference type="ChEBI" id="CHEBI:15378"/>
        <dbReference type="ChEBI" id="CHEBI:30013"/>
        <dbReference type="ChEBI" id="CHEBI:30616"/>
        <dbReference type="ChEBI" id="CHEBI:61977"/>
        <dbReference type="ChEBI" id="CHEBI:456216"/>
        <dbReference type="EC" id="2.7.11.1"/>
    </reaction>
</comment>
<evidence type="ECO:0000256" key="3">
    <source>
        <dbReference type="ARBA" id="ARBA00012513"/>
    </source>
</evidence>
<evidence type="ECO:0000256" key="4">
    <source>
        <dbReference type="ARBA" id="ARBA00022475"/>
    </source>
</evidence>
<feature type="domain" description="Leucine-rich repeat-containing N-terminal plant-type" evidence="20">
    <location>
        <begin position="39"/>
        <end position="76"/>
    </location>
</feature>
<keyword evidence="14" id="KW-1133">Transmembrane helix</keyword>
<dbReference type="Pfam" id="PF00560">
    <property type="entry name" value="LRR_1"/>
    <property type="match status" value="8"/>
</dbReference>
<keyword evidence="11" id="KW-0547">Nucleotide-binding</keyword>
<keyword evidence="23" id="KW-1185">Reference proteome</keyword>
<evidence type="ECO:0000256" key="12">
    <source>
        <dbReference type="ARBA" id="ARBA00022777"/>
    </source>
</evidence>
<name>A0A8J5VVL4_ZIZPA</name>
<dbReference type="FunFam" id="3.80.10.10:FF:001336">
    <property type="entry name" value="Tyrosine-sulfated glycopeptide receptor 1"/>
    <property type="match status" value="1"/>
</dbReference>
<dbReference type="GO" id="GO:0005886">
    <property type="term" value="C:plasma membrane"/>
    <property type="evidence" value="ECO:0007669"/>
    <property type="project" value="UniProtKB-SubCell"/>
</dbReference>
<keyword evidence="5" id="KW-0723">Serine/threonine-protein kinase</keyword>
<keyword evidence="7" id="KW-0808">Transferase</keyword>
<comment type="subcellular location">
    <subcellularLocation>
        <location evidence="1">Cell membrane</location>
        <topology evidence="1">Single-pass type I membrane protein</topology>
    </subcellularLocation>
</comment>
<gene>
    <name evidence="22" type="ORF">GUJ93_ZPchr0002g26135</name>
</gene>
<evidence type="ECO:0000256" key="18">
    <source>
        <dbReference type="ARBA" id="ARBA00047899"/>
    </source>
</evidence>
<dbReference type="Proteomes" id="UP000729402">
    <property type="component" value="Unassembled WGS sequence"/>
</dbReference>
<evidence type="ECO:0000256" key="8">
    <source>
        <dbReference type="ARBA" id="ARBA00022692"/>
    </source>
</evidence>
<reference evidence="22" key="1">
    <citation type="journal article" date="2021" name="bioRxiv">
        <title>Whole Genome Assembly and Annotation of Northern Wild Rice, Zizania palustris L., Supports a Whole Genome Duplication in the Zizania Genus.</title>
        <authorList>
            <person name="Haas M."/>
            <person name="Kono T."/>
            <person name="Macchietto M."/>
            <person name="Millas R."/>
            <person name="McGilp L."/>
            <person name="Shao M."/>
            <person name="Duquette J."/>
            <person name="Hirsch C.N."/>
            <person name="Kimball J."/>
        </authorList>
    </citation>
    <scope>NUCLEOTIDE SEQUENCE</scope>
    <source>
        <tissue evidence="22">Fresh leaf tissue</tissue>
    </source>
</reference>
<evidence type="ECO:0000256" key="1">
    <source>
        <dbReference type="ARBA" id="ARBA00004251"/>
    </source>
</evidence>
<keyword evidence="8" id="KW-0812">Transmembrane</keyword>
<dbReference type="OrthoDB" id="1740823at2759"/>
<dbReference type="AlphaFoldDB" id="A0A8J5VVL4"/>
<keyword evidence="12" id="KW-0418">Kinase</keyword>
<feature type="domain" description="Disease resistance R13L4/SHOC-2-like LRR" evidence="21">
    <location>
        <begin position="346"/>
        <end position="525"/>
    </location>
</feature>